<comment type="caution">
    <text evidence="1">The sequence shown here is derived from an EMBL/GenBank/DDBJ whole genome shotgun (WGS) entry which is preliminary data.</text>
</comment>
<dbReference type="STRING" id="1379.HMPREF3186_00769"/>
<protein>
    <submittedName>
        <fullName evidence="1">Uncharacterized protein</fullName>
    </submittedName>
</protein>
<dbReference type="AlphaFoldDB" id="A0A133ZZ34"/>
<evidence type="ECO:0000313" key="2">
    <source>
        <dbReference type="Proteomes" id="UP000070355"/>
    </source>
</evidence>
<dbReference type="Proteomes" id="UP000070355">
    <property type="component" value="Unassembled WGS sequence"/>
</dbReference>
<proteinExistence type="predicted"/>
<accession>A0A133ZZ34</accession>
<dbReference type="PATRIC" id="fig|1379.3.peg.751"/>
<evidence type="ECO:0000313" key="1">
    <source>
        <dbReference type="EMBL" id="KXB60703.1"/>
    </source>
</evidence>
<reference evidence="2" key="1">
    <citation type="submission" date="2016-01" db="EMBL/GenBank/DDBJ databases">
        <authorList>
            <person name="Mitreva M."/>
            <person name="Pepin K.H."/>
            <person name="Mihindukulasuriya K.A."/>
            <person name="Fulton R."/>
            <person name="Fronick C."/>
            <person name="O'Laughlin M."/>
            <person name="Miner T."/>
            <person name="Herter B."/>
            <person name="Rosa B.A."/>
            <person name="Cordes M."/>
            <person name="Tomlinson C."/>
            <person name="Wollam A."/>
            <person name="Palsikar V.B."/>
            <person name="Mardis E.R."/>
            <person name="Wilson R.K."/>
        </authorList>
    </citation>
    <scope>NUCLEOTIDE SEQUENCE [LARGE SCALE GENOMIC DNA]</scope>
    <source>
        <strain evidence="2">DNF01167</strain>
    </source>
</reference>
<gene>
    <name evidence="1" type="ORF">HMPREF3186_00769</name>
</gene>
<dbReference type="EMBL" id="LSDC01000052">
    <property type="protein sequence ID" value="KXB60703.1"/>
    <property type="molecule type" value="Genomic_DNA"/>
</dbReference>
<organism evidence="1 2">
    <name type="scientific">Gemella haemolysans</name>
    <dbReference type="NCBI Taxonomy" id="1379"/>
    <lineage>
        <taxon>Bacteria</taxon>
        <taxon>Bacillati</taxon>
        <taxon>Bacillota</taxon>
        <taxon>Bacilli</taxon>
        <taxon>Bacillales</taxon>
        <taxon>Gemellaceae</taxon>
        <taxon>Gemella</taxon>
    </lineage>
</organism>
<name>A0A133ZZ34_9BACL</name>
<sequence>MKTTITKNLQKTQRYIPHTLETRLAMVKTHRNKNSILTK</sequence>